<dbReference type="EMBL" id="VCKX01000004">
    <property type="protein sequence ID" value="TMR39212.1"/>
    <property type="molecule type" value="Genomic_DNA"/>
</dbReference>
<organism evidence="3 4">
    <name type="scientific">Nonomuraea zeae</name>
    <dbReference type="NCBI Taxonomy" id="1642303"/>
    <lineage>
        <taxon>Bacteria</taxon>
        <taxon>Bacillati</taxon>
        <taxon>Actinomycetota</taxon>
        <taxon>Actinomycetes</taxon>
        <taxon>Streptosporangiales</taxon>
        <taxon>Streptosporangiaceae</taxon>
        <taxon>Nonomuraea</taxon>
    </lineage>
</organism>
<evidence type="ECO:0000313" key="4">
    <source>
        <dbReference type="Proteomes" id="UP000306628"/>
    </source>
</evidence>
<accession>A0A5S4H2R4</accession>
<proteinExistence type="predicted"/>
<keyword evidence="2" id="KW-0732">Signal</keyword>
<feature type="signal peptide" evidence="2">
    <location>
        <begin position="1"/>
        <end position="23"/>
    </location>
</feature>
<evidence type="ECO:0000313" key="3">
    <source>
        <dbReference type="EMBL" id="TMR39212.1"/>
    </source>
</evidence>
<reference evidence="3 4" key="1">
    <citation type="submission" date="2019-05" db="EMBL/GenBank/DDBJ databases">
        <title>Draft genome sequence of Nonomuraea zeae DSM 100528.</title>
        <authorList>
            <person name="Saricaoglu S."/>
            <person name="Isik K."/>
        </authorList>
    </citation>
    <scope>NUCLEOTIDE SEQUENCE [LARGE SCALE GENOMIC DNA]</scope>
    <source>
        <strain evidence="3 4">DSM 100528</strain>
    </source>
</reference>
<name>A0A5S4H2R4_9ACTN</name>
<dbReference type="PROSITE" id="PS51257">
    <property type="entry name" value="PROKAR_LIPOPROTEIN"/>
    <property type="match status" value="1"/>
</dbReference>
<dbReference type="AlphaFoldDB" id="A0A5S4H2R4"/>
<dbReference type="OrthoDB" id="3402231at2"/>
<gene>
    <name evidence="3" type="ORF">ETD85_02255</name>
</gene>
<sequence>MATISRNALLAIVLVISAGCGQAGSGSPAQSPPPGDGQSTAAAPAEGSCGETADKVEQHVRQPGIRSVTMLGQCTLVSIETTLGDDESSSAQKICDAAAEVAYSGDTSSISVHGRSGKELSVGIADAKCLAQP</sequence>
<keyword evidence="4" id="KW-1185">Reference proteome</keyword>
<evidence type="ECO:0000256" key="1">
    <source>
        <dbReference type="SAM" id="MobiDB-lite"/>
    </source>
</evidence>
<feature type="chain" id="PRO_5038569884" description="DUF4333 domain-containing protein" evidence="2">
    <location>
        <begin position="24"/>
        <end position="133"/>
    </location>
</feature>
<dbReference type="Proteomes" id="UP000306628">
    <property type="component" value="Unassembled WGS sequence"/>
</dbReference>
<evidence type="ECO:0008006" key="5">
    <source>
        <dbReference type="Google" id="ProtNLM"/>
    </source>
</evidence>
<dbReference type="RefSeq" id="WP_138687886.1">
    <property type="nucleotide sequence ID" value="NZ_JBHSAZ010000114.1"/>
</dbReference>
<feature type="region of interest" description="Disordered" evidence="1">
    <location>
        <begin position="23"/>
        <end position="61"/>
    </location>
</feature>
<evidence type="ECO:0000256" key="2">
    <source>
        <dbReference type="SAM" id="SignalP"/>
    </source>
</evidence>
<comment type="caution">
    <text evidence="3">The sequence shown here is derived from an EMBL/GenBank/DDBJ whole genome shotgun (WGS) entry which is preliminary data.</text>
</comment>
<protein>
    <recommendedName>
        <fullName evidence="5">DUF4333 domain-containing protein</fullName>
    </recommendedName>
</protein>